<organism evidence="1">
    <name type="scientific">marine sediment metagenome</name>
    <dbReference type="NCBI Taxonomy" id="412755"/>
    <lineage>
        <taxon>unclassified sequences</taxon>
        <taxon>metagenomes</taxon>
        <taxon>ecological metagenomes</taxon>
    </lineage>
</organism>
<protein>
    <submittedName>
        <fullName evidence="1">Uncharacterized protein</fullName>
    </submittedName>
</protein>
<dbReference type="EMBL" id="BARS01034087">
    <property type="protein sequence ID" value="GAG18269.1"/>
    <property type="molecule type" value="Genomic_DNA"/>
</dbReference>
<evidence type="ECO:0000313" key="1">
    <source>
        <dbReference type="EMBL" id="GAG18269.1"/>
    </source>
</evidence>
<gene>
    <name evidence="1" type="ORF">S01H1_52712</name>
</gene>
<name>X0VIZ2_9ZZZZ</name>
<accession>X0VIZ2</accession>
<sequence length="151" mass="17946">ATDSLRKYARIRYPENDPTDILGNWYWEKTVWSIKYTGNPDFDTTIYPEVQYEEVISASNTIIYYYSKVTDSTFELDYDQNYQLAGNRIMGDDYNNYYVTNDQTSLTYHTAEINNNQLSITMYNLIDSPDTTGRYTARFYYQVYPYDIITK</sequence>
<reference evidence="1" key="1">
    <citation type="journal article" date="2014" name="Front. Microbiol.">
        <title>High frequency of phylogenetically diverse reductive dehalogenase-homologous genes in deep subseafloor sedimentary metagenomes.</title>
        <authorList>
            <person name="Kawai M."/>
            <person name="Futagami T."/>
            <person name="Toyoda A."/>
            <person name="Takaki Y."/>
            <person name="Nishi S."/>
            <person name="Hori S."/>
            <person name="Arai W."/>
            <person name="Tsubouchi T."/>
            <person name="Morono Y."/>
            <person name="Uchiyama I."/>
            <person name="Ito T."/>
            <person name="Fujiyama A."/>
            <person name="Inagaki F."/>
            <person name="Takami H."/>
        </authorList>
    </citation>
    <scope>NUCLEOTIDE SEQUENCE</scope>
    <source>
        <strain evidence="1">Expedition CK06-06</strain>
    </source>
</reference>
<feature type="non-terminal residue" evidence="1">
    <location>
        <position position="1"/>
    </location>
</feature>
<comment type="caution">
    <text evidence="1">The sequence shown here is derived from an EMBL/GenBank/DDBJ whole genome shotgun (WGS) entry which is preliminary data.</text>
</comment>
<proteinExistence type="predicted"/>
<dbReference type="AlphaFoldDB" id="X0VIZ2"/>